<dbReference type="CDD" id="cd00093">
    <property type="entry name" value="HTH_XRE"/>
    <property type="match status" value="1"/>
</dbReference>
<dbReference type="Proteomes" id="UP000182057">
    <property type="component" value="Unassembled WGS sequence"/>
</dbReference>
<evidence type="ECO:0000313" key="2">
    <source>
        <dbReference type="EMBL" id="PDP44337.1"/>
    </source>
</evidence>
<dbReference type="PROSITE" id="PS50943">
    <property type="entry name" value="HTH_CROC1"/>
    <property type="match status" value="1"/>
</dbReference>
<sequence length="120" mass="13224">MGKITKQQYEVALAKVEELLSLVDDSVPVTDSNAVLLTIFSDIIISYEQEHYPIDKPTVSELIEFAIQEKGMTQKQLAGEIGVSPSRVNDYISGRSEPPLKIARLLCKVLGISPEAMLGY</sequence>
<dbReference type="SMART" id="SM00530">
    <property type="entry name" value="HTH_XRE"/>
    <property type="match status" value="1"/>
</dbReference>
<protein>
    <submittedName>
        <fullName evidence="3">Helix-turn-helix protein</fullName>
    </submittedName>
    <submittedName>
        <fullName evidence="2">XRE family transcriptional regulator</fullName>
    </submittedName>
</protein>
<dbReference type="OrthoDB" id="1120945at2"/>
<evidence type="ECO:0000313" key="4">
    <source>
        <dbReference type="Proteomes" id="UP000182057"/>
    </source>
</evidence>
<reference evidence="3 4" key="1">
    <citation type="submission" date="2016-09" db="EMBL/GenBank/DDBJ databases">
        <authorList>
            <person name="Capua I."/>
            <person name="De Benedictis P."/>
            <person name="Joannis T."/>
            <person name="Lombin L.H."/>
            <person name="Cattoli G."/>
        </authorList>
    </citation>
    <scope>NUCLEOTIDE SEQUENCE [LARGE SCALE GENOMIC DNA]</scope>
    <source>
        <strain evidence="3 4">UB20</strain>
    </source>
</reference>
<dbReference type="SUPFAM" id="SSF47413">
    <property type="entry name" value="lambda repressor-like DNA-binding domains"/>
    <property type="match status" value="1"/>
</dbReference>
<organism evidence="3 4">
    <name type="scientific">Tannerella forsythia</name>
    <name type="common">Bacteroides forsythus</name>
    <dbReference type="NCBI Taxonomy" id="28112"/>
    <lineage>
        <taxon>Bacteria</taxon>
        <taxon>Pseudomonadati</taxon>
        <taxon>Bacteroidota</taxon>
        <taxon>Bacteroidia</taxon>
        <taxon>Bacteroidales</taxon>
        <taxon>Tannerellaceae</taxon>
        <taxon>Tannerella</taxon>
    </lineage>
</organism>
<evidence type="ECO:0000313" key="3">
    <source>
        <dbReference type="EMBL" id="SCQ23042.1"/>
    </source>
</evidence>
<dbReference type="AlphaFoldDB" id="A0A1D3US87"/>
<dbReference type="Gene3D" id="1.10.260.40">
    <property type="entry name" value="lambda repressor-like DNA-binding domains"/>
    <property type="match status" value="1"/>
</dbReference>
<proteinExistence type="predicted"/>
<name>A0A1D3US87_TANFO</name>
<dbReference type="Proteomes" id="UP000219259">
    <property type="component" value="Unassembled WGS sequence"/>
</dbReference>
<dbReference type="RefSeq" id="WP_041591278.1">
    <property type="nucleotide sequence ID" value="NZ_CAJPTF010000012.1"/>
</dbReference>
<dbReference type="InterPro" id="IPR001387">
    <property type="entry name" value="Cro/C1-type_HTH"/>
</dbReference>
<feature type="domain" description="HTH cro/C1-type" evidence="1">
    <location>
        <begin position="63"/>
        <end position="117"/>
    </location>
</feature>
<evidence type="ECO:0000313" key="5">
    <source>
        <dbReference type="Proteomes" id="UP000219259"/>
    </source>
</evidence>
<dbReference type="InterPro" id="IPR010982">
    <property type="entry name" value="Lambda_DNA-bd_dom_sf"/>
</dbReference>
<dbReference type="EMBL" id="NSLJ01000008">
    <property type="protein sequence ID" value="PDP44337.1"/>
    <property type="molecule type" value="Genomic_DNA"/>
</dbReference>
<accession>A0A1D3US87</accession>
<reference evidence="2 5" key="2">
    <citation type="submission" date="2017-09" db="EMBL/GenBank/DDBJ databases">
        <title>Phase variable restriction modification systems are present in the genome sequences of periodontal pathogens Prevotella intermedia, Tannerella forsythia and Porphyromonas gingivalis.</title>
        <authorList>
            <person name="Haigh R.D."/>
            <person name="Crawford L."/>
            <person name="Ralph J."/>
            <person name="Wanford J."/>
            <person name="Vartoukian S.R."/>
            <person name="Hijazib K."/>
            <person name="Wade W."/>
            <person name="Oggioni M.R."/>
        </authorList>
    </citation>
    <scope>NUCLEOTIDE SEQUENCE [LARGE SCALE GENOMIC DNA]</scope>
    <source>
        <strain evidence="2 5">WW11663</strain>
    </source>
</reference>
<dbReference type="GeneID" id="34759296"/>
<evidence type="ECO:0000259" key="1">
    <source>
        <dbReference type="PROSITE" id="PS50943"/>
    </source>
</evidence>
<dbReference type="Pfam" id="PF01381">
    <property type="entry name" value="HTH_3"/>
    <property type="match status" value="1"/>
</dbReference>
<dbReference type="EMBL" id="FMMM01000067">
    <property type="protein sequence ID" value="SCQ23042.1"/>
    <property type="molecule type" value="Genomic_DNA"/>
</dbReference>
<dbReference type="GO" id="GO:0003677">
    <property type="term" value="F:DNA binding"/>
    <property type="evidence" value="ECO:0007669"/>
    <property type="project" value="InterPro"/>
</dbReference>
<gene>
    <name evidence="2" type="ORF">CLI86_04580</name>
    <name evidence="3" type="ORF">TFUB20_01931</name>
</gene>